<dbReference type="AlphaFoldDB" id="A0A6V8JX76"/>
<dbReference type="EMBL" id="BLPF01000001">
    <property type="protein sequence ID" value="GFJ77353.1"/>
    <property type="molecule type" value="Genomic_DNA"/>
</dbReference>
<reference evidence="1 2" key="1">
    <citation type="submission" date="2020-03" db="EMBL/GenBank/DDBJ databases">
        <title>Whole genome shotgun sequence of Phytohabitans houttuyneae NBRC 108639.</title>
        <authorList>
            <person name="Komaki H."/>
            <person name="Tamura T."/>
        </authorList>
    </citation>
    <scope>NUCLEOTIDE SEQUENCE [LARGE SCALE GENOMIC DNA]</scope>
    <source>
        <strain evidence="1 2">NBRC 108639</strain>
    </source>
</reference>
<dbReference type="Proteomes" id="UP000482800">
    <property type="component" value="Unassembled WGS sequence"/>
</dbReference>
<accession>A0A6V8JX76</accession>
<proteinExistence type="predicted"/>
<keyword evidence="2" id="KW-1185">Reference proteome</keyword>
<name>A0A6V8JX76_9ACTN</name>
<reference evidence="1 2" key="2">
    <citation type="submission" date="2020-03" db="EMBL/GenBank/DDBJ databases">
        <authorList>
            <person name="Ichikawa N."/>
            <person name="Kimura A."/>
            <person name="Kitahashi Y."/>
            <person name="Uohara A."/>
        </authorList>
    </citation>
    <scope>NUCLEOTIDE SEQUENCE [LARGE SCALE GENOMIC DNA]</scope>
    <source>
        <strain evidence="1 2">NBRC 108639</strain>
    </source>
</reference>
<protein>
    <submittedName>
        <fullName evidence="1">Uncharacterized protein</fullName>
    </submittedName>
</protein>
<evidence type="ECO:0000313" key="2">
    <source>
        <dbReference type="Proteomes" id="UP000482800"/>
    </source>
</evidence>
<gene>
    <name evidence="1" type="ORF">Phou_015330</name>
</gene>
<comment type="caution">
    <text evidence="1">The sequence shown here is derived from an EMBL/GenBank/DDBJ whole genome shotgun (WGS) entry which is preliminary data.</text>
</comment>
<sequence length="74" mass="8221">MPEENSFVHVVVYVAKSLECQVCGLQLTDTAQVTAAGLPKLYQEARSEDRYAGWQEYVDEGEINEAGFYASADE</sequence>
<evidence type="ECO:0000313" key="1">
    <source>
        <dbReference type="EMBL" id="GFJ77353.1"/>
    </source>
</evidence>
<organism evidence="1 2">
    <name type="scientific">Phytohabitans houttuyneae</name>
    <dbReference type="NCBI Taxonomy" id="1076126"/>
    <lineage>
        <taxon>Bacteria</taxon>
        <taxon>Bacillati</taxon>
        <taxon>Actinomycetota</taxon>
        <taxon>Actinomycetes</taxon>
        <taxon>Micromonosporales</taxon>
        <taxon>Micromonosporaceae</taxon>
    </lineage>
</organism>